<dbReference type="InterPro" id="IPR036388">
    <property type="entry name" value="WH-like_DNA-bd_sf"/>
</dbReference>
<reference evidence="7" key="1">
    <citation type="submission" date="2018-06" db="EMBL/GenBank/DDBJ databases">
        <title>Aestuariibacter litoralis strain KCTC 52945T.</title>
        <authorList>
            <person name="Li X."/>
            <person name="Salam N."/>
            <person name="Li J.-L."/>
            <person name="Chen Y.-M."/>
            <person name="Yang Z.-W."/>
            <person name="Zhang L.-Y."/>
            <person name="Han M.-X."/>
            <person name="Xiao M."/>
            <person name="Li W.-J."/>
        </authorList>
    </citation>
    <scope>NUCLEOTIDE SEQUENCE [LARGE SCALE GENOMIC DNA]</scope>
    <source>
        <strain evidence="7">KCTC 52945</strain>
    </source>
</reference>
<dbReference type="AlphaFoldDB" id="A0A2W2B225"/>
<evidence type="ECO:0000259" key="5">
    <source>
        <dbReference type="PROSITE" id="PS50931"/>
    </source>
</evidence>
<sequence length="299" mass="32929">MRSINLPTDLLRAFVSVIDLGGYTRAADALGRTQPAISLQMKRLEELLDAKLLAHEGRELKLTEQGEALALYARQLLRLNDEAVAQLKGRSAKGQLRVGLPTDFSVSFLQEAIVGFAGEQAKVTLSITCDLSRKLLDLLHADELDIVIALLAREKNPYLVRSWEERPIWAVARDFTLNRQAPVPLVTHPEGCEYRRRMTAALRAEGRDFRVAYTTPDIGGLQRAVSAGLGVTALTRKTLLADMRTLSSRDGFPAMESIRIGLFYKHQRLSGAGLMLVDSLIARMDEAAVPAPSRATAAR</sequence>
<dbReference type="PANTHER" id="PTHR30579">
    <property type="entry name" value="TRANSCRIPTIONAL REGULATOR"/>
    <property type="match status" value="1"/>
</dbReference>
<keyword evidence="3" id="KW-0238">DNA-binding</keyword>
<name>A0A2W2B225_9HYPH</name>
<dbReference type="InterPro" id="IPR050176">
    <property type="entry name" value="LTTR"/>
</dbReference>
<evidence type="ECO:0000256" key="4">
    <source>
        <dbReference type="ARBA" id="ARBA00023163"/>
    </source>
</evidence>
<dbReference type="InterPro" id="IPR036390">
    <property type="entry name" value="WH_DNA-bd_sf"/>
</dbReference>
<keyword evidence="2" id="KW-0805">Transcription regulation</keyword>
<dbReference type="GO" id="GO:0003700">
    <property type="term" value="F:DNA-binding transcription factor activity"/>
    <property type="evidence" value="ECO:0007669"/>
    <property type="project" value="InterPro"/>
</dbReference>
<dbReference type="SUPFAM" id="SSF53850">
    <property type="entry name" value="Periplasmic binding protein-like II"/>
    <property type="match status" value="1"/>
</dbReference>
<dbReference type="Pfam" id="PF00126">
    <property type="entry name" value="HTH_1"/>
    <property type="match status" value="1"/>
</dbReference>
<evidence type="ECO:0000256" key="1">
    <source>
        <dbReference type="ARBA" id="ARBA00009437"/>
    </source>
</evidence>
<evidence type="ECO:0000313" key="7">
    <source>
        <dbReference type="Proteomes" id="UP000248795"/>
    </source>
</evidence>
<dbReference type="Proteomes" id="UP000248795">
    <property type="component" value="Unassembled WGS sequence"/>
</dbReference>
<dbReference type="EMBL" id="QKVK01000001">
    <property type="protein sequence ID" value="PZF78950.1"/>
    <property type="molecule type" value="Genomic_DNA"/>
</dbReference>
<evidence type="ECO:0000313" key="6">
    <source>
        <dbReference type="EMBL" id="PZF78950.1"/>
    </source>
</evidence>
<keyword evidence="7" id="KW-1185">Reference proteome</keyword>
<dbReference type="Gene3D" id="1.10.10.10">
    <property type="entry name" value="Winged helix-like DNA-binding domain superfamily/Winged helix DNA-binding domain"/>
    <property type="match status" value="1"/>
</dbReference>
<dbReference type="InterPro" id="IPR005119">
    <property type="entry name" value="LysR_subst-bd"/>
</dbReference>
<keyword evidence="4" id="KW-0804">Transcription</keyword>
<comment type="similarity">
    <text evidence="1">Belongs to the LysR transcriptional regulatory family.</text>
</comment>
<dbReference type="PRINTS" id="PR00039">
    <property type="entry name" value="HTHLYSR"/>
</dbReference>
<dbReference type="PROSITE" id="PS50931">
    <property type="entry name" value="HTH_LYSR"/>
    <property type="match status" value="1"/>
</dbReference>
<dbReference type="Pfam" id="PF03466">
    <property type="entry name" value="LysR_substrate"/>
    <property type="match status" value="1"/>
</dbReference>
<dbReference type="PANTHER" id="PTHR30579:SF7">
    <property type="entry name" value="HTH-TYPE TRANSCRIPTIONAL REGULATOR LRHA-RELATED"/>
    <property type="match status" value="1"/>
</dbReference>
<proteinExistence type="inferred from homology"/>
<protein>
    <submittedName>
        <fullName evidence="6">Transcriptional regulator</fullName>
    </submittedName>
</protein>
<dbReference type="RefSeq" id="WP_111196279.1">
    <property type="nucleotide sequence ID" value="NZ_QKVK01000001.1"/>
</dbReference>
<gene>
    <name evidence="6" type="ORF">DK847_03975</name>
</gene>
<evidence type="ECO:0000256" key="3">
    <source>
        <dbReference type="ARBA" id="ARBA00023125"/>
    </source>
</evidence>
<dbReference type="GO" id="GO:0003677">
    <property type="term" value="F:DNA binding"/>
    <property type="evidence" value="ECO:0007669"/>
    <property type="project" value="UniProtKB-KW"/>
</dbReference>
<dbReference type="Gene3D" id="3.40.190.10">
    <property type="entry name" value="Periplasmic binding protein-like II"/>
    <property type="match status" value="2"/>
</dbReference>
<organism evidence="6 7">
    <name type="scientific">Aestuariivirga litoralis</name>
    <dbReference type="NCBI Taxonomy" id="2650924"/>
    <lineage>
        <taxon>Bacteria</taxon>
        <taxon>Pseudomonadati</taxon>
        <taxon>Pseudomonadota</taxon>
        <taxon>Alphaproteobacteria</taxon>
        <taxon>Hyphomicrobiales</taxon>
        <taxon>Aestuariivirgaceae</taxon>
        <taxon>Aestuariivirga</taxon>
    </lineage>
</organism>
<dbReference type="InterPro" id="IPR000847">
    <property type="entry name" value="LysR_HTH_N"/>
</dbReference>
<feature type="domain" description="HTH lysR-type" evidence="5">
    <location>
        <begin position="6"/>
        <end position="63"/>
    </location>
</feature>
<dbReference type="SUPFAM" id="SSF46785">
    <property type="entry name" value="Winged helix' DNA-binding domain"/>
    <property type="match status" value="1"/>
</dbReference>
<evidence type="ECO:0000256" key="2">
    <source>
        <dbReference type="ARBA" id="ARBA00023015"/>
    </source>
</evidence>
<accession>A0A2W2B225</accession>
<comment type="caution">
    <text evidence="6">The sequence shown here is derived from an EMBL/GenBank/DDBJ whole genome shotgun (WGS) entry which is preliminary data.</text>
</comment>